<feature type="transmembrane region" description="Helical" evidence="3">
    <location>
        <begin position="263"/>
        <end position="285"/>
    </location>
</feature>
<comment type="catalytic activity">
    <reaction evidence="2">
        <text>2 GTP = 3',3'-c-di-GMP + 2 diphosphate</text>
        <dbReference type="Rhea" id="RHEA:24898"/>
        <dbReference type="ChEBI" id="CHEBI:33019"/>
        <dbReference type="ChEBI" id="CHEBI:37565"/>
        <dbReference type="ChEBI" id="CHEBI:58805"/>
        <dbReference type="EC" id="2.7.7.65"/>
    </reaction>
</comment>
<feature type="domain" description="GGDEF" evidence="4">
    <location>
        <begin position="364"/>
        <end position="498"/>
    </location>
</feature>
<keyword evidence="3" id="KW-0472">Membrane</keyword>
<dbReference type="InterPro" id="IPR043128">
    <property type="entry name" value="Rev_trsase/Diguanyl_cyclase"/>
</dbReference>
<dbReference type="PANTHER" id="PTHR45138:SF9">
    <property type="entry name" value="DIGUANYLATE CYCLASE DGCM-RELATED"/>
    <property type="match status" value="1"/>
</dbReference>
<dbReference type="RefSeq" id="WP_179487376.1">
    <property type="nucleotide sequence ID" value="NZ_JACCCW010000001.1"/>
</dbReference>
<dbReference type="EC" id="2.7.7.65" evidence="1"/>
<dbReference type="Pfam" id="PF00990">
    <property type="entry name" value="GGDEF"/>
    <property type="match status" value="1"/>
</dbReference>
<protein>
    <recommendedName>
        <fullName evidence="1">diguanylate cyclase</fullName>
        <ecNumber evidence="1">2.7.7.65</ecNumber>
    </recommendedName>
</protein>
<dbReference type="InterPro" id="IPR050469">
    <property type="entry name" value="Diguanylate_Cyclase"/>
</dbReference>
<evidence type="ECO:0000256" key="1">
    <source>
        <dbReference type="ARBA" id="ARBA00012528"/>
    </source>
</evidence>
<organism evidence="5 6">
    <name type="scientific">Granulicella arctica</name>
    <dbReference type="NCBI Taxonomy" id="940613"/>
    <lineage>
        <taxon>Bacteria</taxon>
        <taxon>Pseudomonadati</taxon>
        <taxon>Acidobacteriota</taxon>
        <taxon>Terriglobia</taxon>
        <taxon>Terriglobales</taxon>
        <taxon>Acidobacteriaceae</taxon>
        <taxon>Granulicella</taxon>
    </lineage>
</organism>
<dbReference type="CDD" id="cd01949">
    <property type="entry name" value="GGDEF"/>
    <property type="match status" value="1"/>
</dbReference>
<dbReference type="InterPro" id="IPR029787">
    <property type="entry name" value="Nucleotide_cyclase"/>
</dbReference>
<dbReference type="EMBL" id="JACCCW010000001">
    <property type="protein sequence ID" value="NYF78172.1"/>
    <property type="molecule type" value="Genomic_DNA"/>
</dbReference>
<keyword evidence="6" id="KW-1185">Reference proteome</keyword>
<evidence type="ECO:0000313" key="5">
    <source>
        <dbReference type="EMBL" id="NYF78172.1"/>
    </source>
</evidence>
<dbReference type="SUPFAM" id="SSF55073">
    <property type="entry name" value="Nucleotide cyclase"/>
    <property type="match status" value="1"/>
</dbReference>
<feature type="transmembrane region" description="Helical" evidence="3">
    <location>
        <begin position="103"/>
        <end position="120"/>
    </location>
</feature>
<dbReference type="Gene3D" id="3.30.70.270">
    <property type="match status" value="1"/>
</dbReference>
<feature type="transmembrane region" description="Helical" evidence="3">
    <location>
        <begin position="127"/>
        <end position="147"/>
    </location>
</feature>
<sequence length="506" mass="56335">MLSRPLTLRLLLAAAAAYVLLHGLSMAVCSAHAAAISYCFVIVATLLAVTGCIRRAQAGPADMRLPWTMVGVGILLWCCGAALEGWQELVQHVSSANASSSDFIIFIFGVPILLAISTPTRQDRRLFFVWLDSIQAVMTAYLIYLAFFTVSPFTHKPIEPISASTLILIYTVENLVLAGSASLRLFAHQRKGDSHYFYWALTCFLWIYTICIAISNYVYLTNHGNTGFYDLLSDLPFLFLAAASVLLVRGRTEDSPVFDRGKLMLFIDNLSPTFFTAALFLLSFAVMRQHFYAGIVSALLALSIYSIRTTMLQSLSVRAEQRLREAHDRLEAISLTDSLTGVANRRHFDRTLEMEWNRTVRTRHPLALLIIDIDYFKKLNDRYGHPHGDRCLIRIAQAMRDGLPRSGDLLARYGGEEFLLLLPTTDQAGAELVAARMQKAVASLDISYEPEHRTTISIGLAVSEHPHSGTTAELIDAADDALYRAKKNGRDRVEIGVFGVRHLKVE</sequence>
<evidence type="ECO:0000313" key="6">
    <source>
        <dbReference type="Proteomes" id="UP000589520"/>
    </source>
</evidence>
<dbReference type="GO" id="GO:1902201">
    <property type="term" value="P:negative regulation of bacterial-type flagellum-dependent cell motility"/>
    <property type="evidence" value="ECO:0007669"/>
    <property type="project" value="TreeGrafter"/>
</dbReference>
<feature type="transmembrane region" description="Helical" evidence="3">
    <location>
        <begin position="167"/>
        <end position="187"/>
    </location>
</feature>
<name>A0A7Y9PDZ4_9BACT</name>
<reference evidence="5 6" key="1">
    <citation type="submission" date="2020-07" db="EMBL/GenBank/DDBJ databases">
        <title>Genomic Encyclopedia of Type Strains, Phase IV (KMG-V): Genome sequencing to study the core and pangenomes of soil and plant-associated prokaryotes.</title>
        <authorList>
            <person name="Whitman W."/>
        </authorList>
    </citation>
    <scope>NUCLEOTIDE SEQUENCE [LARGE SCALE GENOMIC DNA]</scope>
    <source>
        <strain evidence="5 6">X4EP2</strain>
    </source>
</reference>
<gene>
    <name evidence="5" type="ORF">HDF17_000459</name>
</gene>
<evidence type="ECO:0000256" key="3">
    <source>
        <dbReference type="SAM" id="Phobius"/>
    </source>
</evidence>
<evidence type="ECO:0000256" key="2">
    <source>
        <dbReference type="ARBA" id="ARBA00034247"/>
    </source>
</evidence>
<evidence type="ECO:0000259" key="4">
    <source>
        <dbReference type="PROSITE" id="PS50887"/>
    </source>
</evidence>
<feature type="transmembrane region" description="Helical" evidence="3">
    <location>
        <begin position="291"/>
        <end position="308"/>
    </location>
</feature>
<comment type="caution">
    <text evidence="5">The sequence shown here is derived from an EMBL/GenBank/DDBJ whole genome shotgun (WGS) entry which is preliminary data.</text>
</comment>
<feature type="transmembrane region" description="Helical" evidence="3">
    <location>
        <begin position="65"/>
        <end position="83"/>
    </location>
</feature>
<dbReference type="NCBIfam" id="TIGR00254">
    <property type="entry name" value="GGDEF"/>
    <property type="match status" value="1"/>
</dbReference>
<dbReference type="FunFam" id="3.30.70.270:FF:000001">
    <property type="entry name" value="Diguanylate cyclase domain protein"/>
    <property type="match status" value="1"/>
</dbReference>
<dbReference type="Proteomes" id="UP000589520">
    <property type="component" value="Unassembled WGS sequence"/>
</dbReference>
<keyword evidence="3" id="KW-0812">Transmembrane</keyword>
<dbReference type="GO" id="GO:0052621">
    <property type="term" value="F:diguanylate cyclase activity"/>
    <property type="evidence" value="ECO:0007669"/>
    <property type="project" value="UniProtKB-EC"/>
</dbReference>
<feature type="transmembrane region" description="Helical" evidence="3">
    <location>
        <begin position="35"/>
        <end position="53"/>
    </location>
</feature>
<dbReference type="PROSITE" id="PS50887">
    <property type="entry name" value="GGDEF"/>
    <property type="match status" value="1"/>
</dbReference>
<keyword evidence="3" id="KW-1133">Transmembrane helix</keyword>
<dbReference type="GO" id="GO:0043709">
    <property type="term" value="P:cell adhesion involved in single-species biofilm formation"/>
    <property type="evidence" value="ECO:0007669"/>
    <property type="project" value="TreeGrafter"/>
</dbReference>
<dbReference type="GO" id="GO:0005886">
    <property type="term" value="C:plasma membrane"/>
    <property type="evidence" value="ECO:0007669"/>
    <property type="project" value="TreeGrafter"/>
</dbReference>
<dbReference type="AlphaFoldDB" id="A0A7Y9PDZ4"/>
<dbReference type="PANTHER" id="PTHR45138">
    <property type="entry name" value="REGULATORY COMPONENTS OF SENSORY TRANSDUCTION SYSTEM"/>
    <property type="match status" value="1"/>
</dbReference>
<proteinExistence type="predicted"/>
<accession>A0A7Y9PDZ4</accession>
<dbReference type="SMART" id="SM00267">
    <property type="entry name" value="GGDEF"/>
    <property type="match status" value="1"/>
</dbReference>
<feature type="transmembrane region" description="Helical" evidence="3">
    <location>
        <begin position="196"/>
        <end position="219"/>
    </location>
</feature>
<dbReference type="InterPro" id="IPR000160">
    <property type="entry name" value="GGDEF_dom"/>
</dbReference>
<feature type="transmembrane region" description="Helical" evidence="3">
    <location>
        <begin position="231"/>
        <end position="251"/>
    </location>
</feature>